<evidence type="ECO:0000313" key="4">
    <source>
        <dbReference type="Proteomes" id="UP000005240"/>
    </source>
</evidence>
<protein>
    <submittedName>
        <fullName evidence="2 3">Uncharacterized protein</fullName>
    </submittedName>
</protein>
<reference evidence="3 4" key="3">
    <citation type="journal article" date="2017" name="G3 (Bethesda)">
        <title>Comparative analysis highlights variable genome content of wheat rusts and divergence of the mating loci.</title>
        <authorList>
            <person name="Cuomo C.A."/>
            <person name="Bakkeren G."/>
            <person name="Khalil H.B."/>
            <person name="Panwar V."/>
            <person name="Joly D."/>
            <person name="Linning R."/>
            <person name="Sakthikumar S."/>
            <person name="Song X."/>
            <person name="Adiconis X."/>
            <person name="Fan L."/>
            <person name="Goldberg J.M."/>
            <person name="Levin J.Z."/>
            <person name="Young S."/>
            <person name="Zeng Q."/>
            <person name="Anikster Y."/>
            <person name="Bruce M."/>
            <person name="Wang M."/>
            <person name="Yin C."/>
            <person name="McCallum B."/>
            <person name="Szabo L.J."/>
            <person name="Hulbert S."/>
            <person name="Chen X."/>
            <person name="Fellers J.P."/>
        </authorList>
    </citation>
    <scope>NUCLEOTIDE SEQUENCE</scope>
    <source>
        <strain evidence="4">Isolate 1-1 / race 1 (BBBD)</strain>
        <strain evidence="3">isolate 1-1 / race 1 (BBBD)</strain>
    </source>
</reference>
<dbReference type="EMBL" id="ADAS02000057">
    <property type="protein sequence ID" value="OAV92916.1"/>
    <property type="molecule type" value="Genomic_DNA"/>
</dbReference>
<organism evidence="2">
    <name type="scientific">Puccinia triticina (isolate 1-1 / race 1 (BBBD))</name>
    <name type="common">Brown leaf rust fungus</name>
    <dbReference type="NCBI Taxonomy" id="630390"/>
    <lineage>
        <taxon>Eukaryota</taxon>
        <taxon>Fungi</taxon>
        <taxon>Dikarya</taxon>
        <taxon>Basidiomycota</taxon>
        <taxon>Pucciniomycotina</taxon>
        <taxon>Pucciniomycetes</taxon>
        <taxon>Pucciniales</taxon>
        <taxon>Pucciniaceae</taxon>
        <taxon>Puccinia</taxon>
    </lineage>
</organism>
<dbReference type="AlphaFoldDB" id="A0A0C4EPL6"/>
<evidence type="ECO:0000313" key="2">
    <source>
        <dbReference type="EMBL" id="OAV92916.1"/>
    </source>
</evidence>
<gene>
    <name evidence="2" type="ORF">PTTG_02718</name>
</gene>
<accession>A0A0C4EPL6</accession>
<reference evidence="2" key="2">
    <citation type="submission" date="2016-05" db="EMBL/GenBank/DDBJ databases">
        <title>Comparative analysis highlights variable genome content of wheat rusts and divergence of the mating loci.</title>
        <authorList>
            <person name="Cuomo C.A."/>
            <person name="Bakkeren G."/>
            <person name="Szabo L."/>
            <person name="Khalil H."/>
            <person name="Joly D."/>
            <person name="Goldberg J."/>
            <person name="Young S."/>
            <person name="Zeng Q."/>
            <person name="Fellers J."/>
        </authorList>
    </citation>
    <scope>NUCLEOTIDE SEQUENCE [LARGE SCALE GENOMIC DNA]</scope>
    <source>
        <strain evidence="2">1-1 BBBD Race 1</strain>
    </source>
</reference>
<dbReference type="VEuPathDB" id="FungiDB:PTTG_02718"/>
<name>A0A0C4EPL6_PUCT1</name>
<feature type="compositionally biased region" description="Polar residues" evidence="1">
    <location>
        <begin position="171"/>
        <end position="183"/>
    </location>
</feature>
<proteinExistence type="predicted"/>
<feature type="region of interest" description="Disordered" evidence="1">
    <location>
        <begin position="166"/>
        <end position="196"/>
    </location>
</feature>
<reference evidence="2" key="1">
    <citation type="submission" date="2009-11" db="EMBL/GenBank/DDBJ databases">
        <authorList>
            <consortium name="The Broad Institute Genome Sequencing Platform"/>
            <person name="Ward D."/>
            <person name="Feldgarden M."/>
            <person name="Earl A."/>
            <person name="Young S.K."/>
            <person name="Zeng Q."/>
            <person name="Koehrsen M."/>
            <person name="Alvarado L."/>
            <person name="Berlin A."/>
            <person name="Bochicchio J."/>
            <person name="Borenstein D."/>
            <person name="Chapman S.B."/>
            <person name="Chen Z."/>
            <person name="Engels R."/>
            <person name="Freedman E."/>
            <person name="Gellesch M."/>
            <person name="Goldberg J."/>
            <person name="Griggs A."/>
            <person name="Gujja S."/>
            <person name="Heilman E."/>
            <person name="Heiman D."/>
            <person name="Hepburn T."/>
            <person name="Howarth C."/>
            <person name="Jen D."/>
            <person name="Larson L."/>
            <person name="Lewis B."/>
            <person name="Mehta T."/>
            <person name="Park D."/>
            <person name="Pearson M."/>
            <person name="Roberts A."/>
            <person name="Saif S."/>
            <person name="Shea T."/>
            <person name="Shenoy N."/>
            <person name="Sisk P."/>
            <person name="Stolte C."/>
            <person name="Sykes S."/>
            <person name="Thomson T."/>
            <person name="Walk T."/>
            <person name="White J."/>
            <person name="Yandava C."/>
            <person name="Izard J."/>
            <person name="Baranova O.V."/>
            <person name="Blanton J.M."/>
            <person name="Tanner A.C."/>
            <person name="Dewhirst F.E."/>
            <person name="Haas B."/>
            <person name="Nusbaum C."/>
            <person name="Birren B."/>
        </authorList>
    </citation>
    <scope>NUCLEOTIDE SEQUENCE [LARGE SCALE GENOMIC DNA]</scope>
    <source>
        <strain evidence="2">1-1 BBBD Race 1</strain>
    </source>
</reference>
<evidence type="ECO:0000313" key="3">
    <source>
        <dbReference type="EnsemblFungi" id="PTTG_02718-t43_1-p1"/>
    </source>
</evidence>
<reference evidence="3" key="4">
    <citation type="submission" date="2025-05" db="UniProtKB">
        <authorList>
            <consortium name="EnsemblFungi"/>
        </authorList>
    </citation>
    <scope>IDENTIFICATION</scope>
    <source>
        <strain evidence="3">isolate 1-1 / race 1 (BBBD)</strain>
    </source>
</reference>
<evidence type="ECO:0000256" key="1">
    <source>
        <dbReference type="SAM" id="MobiDB-lite"/>
    </source>
</evidence>
<sequence>MLYSFHKWCYCCSAAAALVAKKPFSDSYCLGAGWSYLYLHLAERPGMKGEGNRTANDMCAVFGASSLDPRNTCRACFKFCGESSPPKESQLDDASRVKGCVPAVKFKLGSNPTEFVRHASEIACGVRLASPRASSAPPSITPPDLRSSHEHIKIPRNHKLVGPVLAKRSKSQPGHTSVHNLASASGGLHCSANSKA</sequence>
<dbReference type="EnsemblFungi" id="PTTG_02718-t43_1">
    <property type="protein sequence ID" value="PTTG_02718-t43_1-p1"/>
    <property type="gene ID" value="PTTG_02718"/>
</dbReference>
<dbReference type="Proteomes" id="UP000005240">
    <property type="component" value="Unassembled WGS sequence"/>
</dbReference>
<keyword evidence="4" id="KW-1185">Reference proteome</keyword>